<name>A0A5Z1ZI77_SALER</name>
<dbReference type="EMBL" id="AAKFZH010000011">
    <property type="protein sequence ID" value="ECR3853161.1"/>
    <property type="molecule type" value="Genomic_DNA"/>
</dbReference>
<organism evidence="1">
    <name type="scientific">Salmonella enterica</name>
    <name type="common">Salmonella choleraesuis</name>
    <dbReference type="NCBI Taxonomy" id="28901"/>
    <lineage>
        <taxon>Bacteria</taxon>
        <taxon>Pseudomonadati</taxon>
        <taxon>Pseudomonadota</taxon>
        <taxon>Gammaproteobacteria</taxon>
        <taxon>Enterobacterales</taxon>
        <taxon>Enterobacteriaceae</taxon>
        <taxon>Salmonella</taxon>
    </lineage>
</organism>
<dbReference type="InterPro" id="IPR053860">
    <property type="entry name" value="DUF6932"/>
</dbReference>
<evidence type="ECO:0000313" key="1">
    <source>
        <dbReference type="EMBL" id="ECR3853161.1"/>
    </source>
</evidence>
<protein>
    <recommendedName>
        <fullName evidence="2">Polymerase nucleotidyl transferase domain-containing protein</fullName>
    </recommendedName>
</protein>
<sequence>MDKPCFPPLLPPGFHDFDDDKIKSLCVEAFPNSVRRSMLYCNYIQLIEQFRAINQQCRCFSEVWIDGSFTTQKPEPDDVDILVIVDFLALNNLPDALKPTVSTLLNRDYVKLNYKIDVLLLAENHPDFDYDERRSYWRGWFGFDRKENPKGLARVML</sequence>
<reference evidence="1" key="1">
    <citation type="submission" date="2019-09" db="EMBL/GenBank/DDBJ databases">
        <authorList>
            <consortium name="PulseNet: The National Subtyping Network for Foodborne Disease Surveillance"/>
            <person name="Tarr C.L."/>
            <person name="Trees E."/>
            <person name="Katz L.S."/>
            <person name="Carleton-Romer H.A."/>
            <person name="Stroika S."/>
            <person name="Kucerova Z."/>
            <person name="Roache K.F."/>
            <person name="Sabol A.L."/>
            <person name="Besser J."/>
            <person name="Gerner-Smidt P."/>
        </authorList>
    </citation>
    <scope>NUCLEOTIDE SEQUENCE</scope>
    <source>
        <strain evidence="1">PNUSAS095855</strain>
    </source>
</reference>
<evidence type="ECO:0008006" key="2">
    <source>
        <dbReference type="Google" id="ProtNLM"/>
    </source>
</evidence>
<gene>
    <name evidence="1" type="ORF">F1A80_13760</name>
</gene>
<comment type="caution">
    <text evidence="1">The sequence shown here is derived from an EMBL/GenBank/DDBJ whole genome shotgun (WGS) entry which is preliminary data.</text>
</comment>
<dbReference type="AlphaFoldDB" id="A0A5Z1ZI77"/>
<accession>A0A5Z1ZI77</accession>
<dbReference type="Pfam" id="PF22014">
    <property type="entry name" value="DUF6932"/>
    <property type="match status" value="1"/>
</dbReference>
<proteinExistence type="predicted"/>
<dbReference type="RefSeq" id="WP_080091406.1">
    <property type="nucleotide sequence ID" value="NZ_MYLP01000061.1"/>
</dbReference>